<organism evidence="2 3">
    <name type="scientific">Dimorphilus gyrociliatus</name>
    <dbReference type="NCBI Taxonomy" id="2664684"/>
    <lineage>
        <taxon>Eukaryota</taxon>
        <taxon>Metazoa</taxon>
        <taxon>Spiralia</taxon>
        <taxon>Lophotrochozoa</taxon>
        <taxon>Annelida</taxon>
        <taxon>Polychaeta</taxon>
        <taxon>Polychaeta incertae sedis</taxon>
        <taxon>Dinophilidae</taxon>
        <taxon>Dimorphilus</taxon>
    </lineage>
</organism>
<feature type="domain" description="WSC" evidence="1">
    <location>
        <begin position="140"/>
        <end position="226"/>
    </location>
</feature>
<evidence type="ECO:0000313" key="2">
    <source>
        <dbReference type="EMBL" id="CAD5124776.1"/>
    </source>
</evidence>
<dbReference type="OrthoDB" id="10043391at2759"/>
<dbReference type="PROSITE" id="PS51212">
    <property type="entry name" value="WSC"/>
    <property type="match status" value="2"/>
</dbReference>
<comment type="caution">
    <text evidence="2">The sequence shown here is derived from an EMBL/GenBank/DDBJ whole genome shotgun (WGS) entry which is preliminary data.</text>
</comment>
<name>A0A7I8W9J0_9ANNE</name>
<reference evidence="2 3" key="1">
    <citation type="submission" date="2020-08" db="EMBL/GenBank/DDBJ databases">
        <authorList>
            <person name="Hejnol A."/>
        </authorList>
    </citation>
    <scope>NUCLEOTIDE SEQUENCE [LARGE SCALE GENOMIC DNA]</scope>
</reference>
<dbReference type="PANTHER" id="PTHR34714">
    <property type="entry name" value="EGF-LIKE DOMAIN-CONTAINING PROTEIN"/>
    <property type="match status" value="1"/>
</dbReference>
<dbReference type="EMBL" id="CAJFCJ010000023">
    <property type="protein sequence ID" value="CAD5124776.1"/>
    <property type="molecule type" value="Genomic_DNA"/>
</dbReference>
<evidence type="ECO:0000313" key="3">
    <source>
        <dbReference type="Proteomes" id="UP000549394"/>
    </source>
</evidence>
<sequence>MFHRQYFLFVASIAAVFLVNTCYSASYIAKHLENDSKKIDEKNTVLDKLHLGCFKDKADDKDLPQHIWASDTNTIKSCIDGCRQQGFRFAGVQNARDCFCGNNLHRKHSTADNCNKHCPGNGGQICGGENANNVYNVPKDPRYNGCYQSAFNTILWDKRNPQAARHCIEACAKNNKMYASVREGDCKCSDEFPATSVQESECSVSCPRYFMENCGGKNADAIYETELAQRLVAPYKRDMVKLYDPTGSVRAIQTSLFSQYPKLRSIITKTLVIHSETTPKIPLKDPICSDDCYKPCGRIYHPEGLKDNDDEVILRFFFFNLKNLPTYVGPNAKKVYIYAQTILLEESLTLTYSLHIKTRQLFINYGKAQFINIANEATMFDFDMNTYKLHGPNQDMLHARQSWMCSSILLEENPNSQYAFAIMDYIGNAFSDIEEAKDLFGSLDAKRSQITTIVRKNIRPVPFYSKQFFLHLLDNYYNKISIYDSHFNAILVDTINAQDFREKVREMIDIHSNANIEDASLALSASLGAIERSNATYWRLKKHYEEARANALYFGEAFNNNTVNATNGQIETALDKFVKAIETVLEGIEDFDHDDLEESINFLVDGFIGLAETLKNLADTVRTVMHFFQVSEDLMKDLEEANNATTLKSYADILERSSRLQISVIRWNLLKNSAVTLLSHEAVNLIPGSQEYRDSLIIVCNWGEALTRAMVEKAELMRDALEKRFTLQNKQLENKRYKELFKLLEQNFGNKDKVLKAMAEQTYEVRLDLNAILIQFCRAYFYENLQVCKDSSRPNFGESLSQLLLRINAARRDGLLLPDSPSTINRIVKLTDKPGQCSEAQDCPLKFLKRERAILYTINTNRPELNDLHKFRVSELEITLPGAKSTGENNILKILIQCSGLYQGKNRGQLYNFLTRPLSLTYEYNLENGFVSIKADVYKPFRNIINHITPYTTWQIRVSPDRSSDIDLSEVKSIDIKFIGYATANLQ</sequence>
<feature type="domain" description="WSC" evidence="1">
    <location>
        <begin position="47"/>
        <end position="138"/>
    </location>
</feature>
<dbReference type="Pfam" id="PF01822">
    <property type="entry name" value="WSC"/>
    <property type="match status" value="2"/>
</dbReference>
<evidence type="ECO:0000259" key="1">
    <source>
        <dbReference type="PROSITE" id="PS51212"/>
    </source>
</evidence>
<keyword evidence="3" id="KW-1185">Reference proteome</keyword>
<protein>
    <submittedName>
        <fullName evidence="2">DgyrCDS13039</fullName>
    </submittedName>
</protein>
<dbReference type="InterPro" id="IPR002889">
    <property type="entry name" value="WSC_carb-bd"/>
</dbReference>
<dbReference type="SMART" id="SM00321">
    <property type="entry name" value="WSC"/>
    <property type="match status" value="2"/>
</dbReference>
<accession>A0A7I8W9J0</accession>
<gene>
    <name evidence="2" type="ORF">DGYR_LOCUS12266</name>
</gene>
<dbReference type="Proteomes" id="UP000549394">
    <property type="component" value="Unassembled WGS sequence"/>
</dbReference>
<dbReference type="AlphaFoldDB" id="A0A7I8W9J0"/>
<proteinExistence type="predicted"/>
<dbReference type="PANTHER" id="PTHR34714:SF2">
    <property type="entry name" value="EGF-LIKE DOMAIN-CONTAINING PROTEIN"/>
    <property type="match status" value="1"/>
</dbReference>